<sequence length="58" mass="6511">FLEIGDRLGAAQCSRRWVDLLIMQRNYSEATALLTDARTKFVAIGGRLGVQIAWEICI</sequence>
<gene>
    <name evidence="1" type="ORF">FIBSPDRAFT_721260</name>
</gene>
<evidence type="ECO:0000313" key="1">
    <source>
        <dbReference type="EMBL" id="KZP33063.1"/>
    </source>
</evidence>
<feature type="non-terminal residue" evidence="1">
    <location>
        <position position="1"/>
    </location>
</feature>
<accession>A0A166VU23</accession>
<dbReference type="OrthoDB" id="431454at2759"/>
<dbReference type="AlphaFoldDB" id="A0A166VU23"/>
<protein>
    <submittedName>
        <fullName evidence="1">Uncharacterized protein</fullName>
    </submittedName>
</protein>
<name>A0A166VU23_9AGAM</name>
<proteinExistence type="predicted"/>
<reference evidence="1" key="1">
    <citation type="journal article" date="2016" name="Mol. Biol. Evol.">
        <title>Comparative Genomics of Early-Diverging Mushroom-Forming Fungi Provides Insights into the Origins of Lignocellulose Decay Capabilities.</title>
        <authorList>
            <person name="Nagy L.G."/>
            <person name="Riley R."/>
            <person name="Tritt A."/>
            <person name="Adam C."/>
            <person name="Daum C."/>
            <person name="Floudas D."/>
            <person name="Sun H."/>
            <person name="Yadav J.S."/>
            <person name="Pangilinan J."/>
            <person name="Larsson K.H."/>
            <person name="Matsuura K."/>
            <person name="Barry K."/>
            <person name="Labutti K."/>
            <person name="Kuo R."/>
            <person name="Ohm R.A."/>
            <person name="Bhattacharya S.S."/>
            <person name="Shirouzu T."/>
            <person name="Yoshinaga Y."/>
            <person name="Martin F.M."/>
            <person name="Grigoriev I.V."/>
            <person name="Hibbett D.S."/>
        </authorList>
    </citation>
    <scope>NUCLEOTIDE SEQUENCE [LARGE SCALE GENOMIC DNA]</scope>
    <source>
        <strain evidence="1">CBS 109695</strain>
    </source>
</reference>
<organism evidence="1">
    <name type="scientific">Athelia psychrophila</name>
    <dbReference type="NCBI Taxonomy" id="1759441"/>
    <lineage>
        <taxon>Eukaryota</taxon>
        <taxon>Fungi</taxon>
        <taxon>Dikarya</taxon>
        <taxon>Basidiomycota</taxon>
        <taxon>Agaricomycotina</taxon>
        <taxon>Agaricomycetes</taxon>
        <taxon>Agaricomycetidae</taxon>
        <taxon>Atheliales</taxon>
        <taxon>Atheliaceae</taxon>
        <taxon>Athelia</taxon>
    </lineage>
</organism>
<dbReference type="EMBL" id="KV417483">
    <property type="protein sequence ID" value="KZP33063.1"/>
    <property type="molecule type" value="Genomic_DNA"/>
</dbReference>